<protein>
    <recommendedName>
        <fullName evidence="2">UFSP1/2/DUB catalytic domain-containing protein</fullName>
    </recommendedName>
</protein>
<sequence length="230" mass="25794">MLYNTRFADRGWACGYRNCQMLLSSLISTDQEISRFGRIPGNGNVPSIAELQQMLELAWQEGYDRDGAAQLNYRVVGTHKWIGATEVYCILAHLGIQAQIVDFHHPTMADGTHPALFEWIVEYFTNGATDTPANGNAAQNVRFTARHPLYLQHQGHSRTVVGVELSDSGTNILLFDPDVAIAHSQDTPAKLKLFRLQLSATRWADQYQILYPLPVNQAEIPKFISSLRIP</sequence>
<name>A0A9W8LYG9_9FUNG</name>
<evidence type="ECO:0000256" key="1">
    <source>
        <dbReference type="ARBA" id="ARBA00022801"/>
    </source>
</evidence>
<evidence type="ECO:0000313" key="4">
    <source>
        <dbReference type="Proteomes" id="UP001139887"/>
    </source>
</evidence>
<dbReference type="AlphaFoldDB" id="A0A9W8LYG9"/>
<dbReference type="OrthoDB" id="288987at2759"/>
<dbReference type="GO" id="GO:0019783">
    <property type="term" value="F:ubiquitin-like protein peptidase activity"/>
    <property type="evidence" value="ECO:0007669"/>
    <property type="project" value="TreeGrafter"/>
</dbReference>
<dbReference type="PANTHER" id="PTHR48153:SF4">
    <property type="entry name" value="UBIQUITIN CARBOXYL-TERMINAL HYDROLASE MUG105"/>
    <property type="match status" value="1"/>
</dbReference>
<dbReference type="EMBL" id="JANBUW010000988">
    <property type="protein sequence ID" value="KAJ2844760.1"/>
    <property type="molecule type" value="Genomic_DNA"/>
</dbReference>
<accession>A0A9W8LYG9</accession>
<dbReference type="PANTHER" id="PTHR48153">
    <property type="entry name" value="UFM1-SPECIFIC PROTEASE 2"/>
    <property type="match status" value="1"/>
</dbReference>
<evidence type="ECO:0000259" key="2">
    <source>
        <dbReference type="Pfam" id="PF07910"/>
    </source>
</evidence>
<gene>
    <name evidence="3" type="ORF">IWW36_005056</name>
</gene>
<keyword evidence="1" id="KW-0378">Hydrolase</keyword>
<dbReference type="Pfam" id="PF07910">
    <property type="entry name" value="Peptidase_C78"/>
    <property type="match status" value="1"/>
</dbReference>
<dbReference type="InterPro" id="IPR012462">
    <property type="entry name" value="UFSP1/2_DUB_cat"/>
</dbReference>
<dbReference type="Proteomes" id="UP001139887">
    <property type="component" value="Unassembled WGS sequence"/>
</dbReference>
<organism evidence="3 4">
    <name type="scientific">Coemansia brasiliensis</name>
    <dbReference type="NCBI Taxonomy" id="2650707"/>
    <lineage>
        <taxon>Eukaryota</taxon>
        <taxon>Fungi</taxon>
        <taxon>Fungi incertae sedis</taxon>
        <taxon>Zoopagomycota</taxon>
        <taxon>Kickxellomycotina</taxon>
        <taxon>Kickxellomycetes</taxon>
        <taxon>Kickxellales</taxon>
        <taxon>Kickxellaceae</taxon>
        <taxon>Coemansia</taxon>
    </lineage>
</organism>
<comment type="caution">
    <text evidence="3">The sequence shown here is derived from an EMBL/GenBank/DDBJ whole genome shotgun (WGS) entry which is preliminary data.</text>
</comment>
<keyword evidence="4" id="KW-1185">Reference proteome</keyword>
<proteinExistence type="predicted"/>
<dbReference type="Gene3D" id="3.90.70.130">
    <property type="match status" value="1"/>
</dbReference>
<feature type="domain" description="UFSP1/2/DUB catalytic" evidence="2">
    <location>
        <begin position="5"/>
        <end position="185"/>
    </location>
</feature>
<evidence type="ECO:0000313" key="3">
    <source>
        <dbReference type="EMBL" id="KAJ2844760.1"/>
    </source>
</evidence>
<reference evidence="3" key="1">
    <citation type="submission" date="2022-07" db="EMBL/GenBank/DDBJ databases">
        <title>Phylogenomic reconstructions and comparative analyses of Kickxellomycotina fungi.</title>
        <authorList>
            <person name="Reynolds N.K."/>
            <person name="Stajich J.E."/>
            <person name="Barry K."/>
            <person name="Grigoriev I.V."/>
            <person name="Crous P."/>
            <person name="Smith M.E."/>
        </authorList>
    </citation>
    <scope>NUCLEOTIDE SEQUENCE</scope>
    <source>
        <strain evidence="3">NRRL 1566</strain>
    </source>
</reference>